<keyword evidence="1" id="KW-1133">Transmembrane helix</keyword>
<sequence>MLDSLWNKISASGFNPAVITSIATLIGAFIGASVAQYVSHKLSLSREREKYNKEVFQKLFSPIIFEVFGYFDVANAFRKGHDIKLHIDEKEILNKIYVHIAENMRYATPILIGEYYNIKRHEYEDDQSGYYSDVRGMQFISLFLQEARSVIKKAKLSKISVIRQINRYMFNYYLWSGLIRHYEDANSASLIMSYHWYHNQNYSYFRYLRLQWIIDNDWIWIKRLIHRLTGKTYNVESVNLFKVIKLMTKPLTDNRKEMLKLVNEFENIEVFRYQQQLYNRVTKEVVITDLLYSYSHDTCTVGLVFQNVSDQIIKVSRSDFVLRENADTVYQCKEMNIFENSANADERIIDYEKRSITLEFEIGEQKDISHFSLVYISGTKSYHVFNFLFGNDNI</sequence>
<reference evidence="2 3" key="1">
    <citation type="submission" date="2021-07" db="EMBL/GenBank/DDBJ databases">
        <title>Paenibacillus radiodurans sp. nov., isolated from the southeastern edge of Tengger Desert.</title>
        <authorList>
            <person name="Zhang G."/>
        </authorList>
    </citation>
    <scope>NUCLEOTIDE SEQUENCE [LARGE SCALE GENOMIC DNA]</scope>
    <source>
        <strain evidence="2 3">DT7-4</strain>
    </source>
</reference>
<dbReference type="Proteomes" id="UP000812277">
    <property type="component" value="Unassembled WGS sequence"/>
</dbReference>
<evidence type="ECO:0000256" key="1">
    <source>
        <dbReference type="SAM" id="Phobius"/>
    </source>
</evidence>
<evidence type="ECO:0008006" key="4">
    <source>
        <dbReference type="Google" id="ProtNLM"/>
    </source>
</evidence>
<organism evidence="2 3">
    <name type="scientific">Paenibacillus oenotherae</name>
    <dbReference type="NCBI Taxonomy" id="1435645"/>
    <lineage>
        <taxon>Bacteria</taxon>
        <taxon>Bacillati</taxon>
        <taxon>Bacillota</taxon>
        <taxon>Bacilli</taxon>
        <taxon>Bacillales</taxon>
        <taxon>Paenibacillaceae</taxon>
        <taxon>Paenibacillus</taxon>
    </lineage>
</organism>
<keyword evidence="1" id="KW-0472">Membrane</keyword>
<keyword evidence="3" id="KW-1185">Reference proteome</keyword>
<evidence type="ECO:0000313" key="3">
    <source>
        <dbReference type="Proteomes" id="UP000812277"/>
    </source>
</evidence>
<protein>
    <recommendedName>
        <fullName evidence="4">Phage abortive infection protein</fullName>
    </recommendedName>
</protein>
<gene>
    <name evidence="2" type="ORF">K0T92_18360</name>
</gene>
<dbReference type="EMBL" id="JAHZIJ010000015">
    <property type="protein sequence ID" value="MBW7476685.1"/>
    <property type="molecule type" value="Genomic_DNA"/>
</dbReference>
<evidence type="ECO:0000313" key="2">
    <source>
        <dbReference type="EMBL" id="MBW7476685.1"/>
    </source>
</evidence>
<feature type="transmembrane region" description="Helical" evidence="1">
    <location>
        <begin position="16"/>
        <end position="38"/>
    </location>
</feature>
<accession>A0ABS7D9Z8</accession>
<name>A0ABS7D9Z8_9BACL</name>
<comment type="caution">
    <text evidence="2">The sequence shown here is derived from an EMBL/GenBank/DDBJ whole genome shotgun (WGS) entry which is preliminary data.</text>
</comment>
<keyword evidence="1" id="KW-0812">Transmembrane</keyword>
<dbReference type="RefSeq" id="WP_219873930.1">
    <property type="nucleotide sequence ID" value="NZ_JAHZIJ010000015.1"/>
</dbReference>
<proteinExistence type="predicted"/>